<evidence type="ECO:0000256" key="1">
    <source>
        <dbReference type="ARBA" id="ARBA00004239"/>
    </source>
</evidence>
<dbReference type="GO" id="GO:0006508">
    <property type="term" value="P:proteolysis"/>
    <property type="evidence" value="ECO:0007669"/>
    <property type="project" value="UniProtKB-KW"/>
</dbReference>
<dbReference type="SMART" id="SM00020">
    <property type="entry name" value="Tryp_SPc"/>
    <property type="match status" value="1"/>
</dbReference>
<dbReference type="PROSITE" id="PS50240">
    <property type="entry name" value="TRYPSIN_DOM"/>
    <property type="match status" value="1"/>
</dbReference>
<evidence type="ECO:0000256" key="4">
    <source>
        <dbReference type="ARBA" id="ARBA00022670"/>
    </source>
</evidence>
<evidence type="ECO:0000259" key="13">
    <source>
        <dbReference type="PROSITE" id="PS50240"/>
    </source>
</evidence>
<gene>
    <name evidence="14" type="primary">jg12233</name>
    <name evidence="14" type="ORF">PAEG_LOCUS21645</name>
</gene>
<dbReference type="Pfam" id="PF00089">
    <property type="entry name" value="Trypsin"/>
    <property type="match status" value="1"/>
</dbReference>
<keyword evidence="3" id="KW-0800">Toxin</keyword>
<feature type="domain" description="Peptidase S1" evidence="13">
    <location>
        <begin position="58"/>
        <end position="291"/>
    </location>
</feature>
<dbReference type="PANTHER" id="PTHR24276:SF91">
    <property type="entry name" value="AT26814P-RELATED"/>
    <property type="match status" value="1"/>
</dbReference>
<evidence type="ECO:0000256" key="5">
    <source>
        <dbReference type="ARBA" id="ARBA00022801"/>
    </source>
</evidence>
<keyword evidence="12" id="KW-0732">Signal</keyword>
<keyword evidence="4 11" id="KW-0645">Protease</keyword>
<dbReference type="CDD" id="cd00190">
    <property type="entry name" value="Tryp_SPc"/>
    <property type="match status" value="1"/>
</dbReference>
<comment type="function">
    <text evidence="9">Fibrinolytic activity; shows preferential cleavage of Arg-Gly bonds in all three fibrinogen chains. Contact with the caterpillars causes severe bleeding, due the anticoagulant effect of the protein.</text>
</comment>
<dbReference type="EMBL" id="CAKXAJ010025965">
    <property type="protein sequence ID" value="CAH2247860.1"/>
    <property type="molecule type" value="Genomic_DNA"/>
</dbReference>
<evidence type="ECO:0000256" key="6">
    <source>
        <dbReference type="ARBA" id="ARBA00022825"/>
    </source>
</evidence>
<evidence type="ECO:0000256" key="12">
    <source>
        <dbReference type="SAM" id="SignalP"/>
    </source>
</evidence>
<keyword evidence="10" id="KW-1205">Fibrinolytic toxin</keyword>
<dbReference type="PRINTS" id="PR00722">
    <property type="entry name" value="CHYMOTRYPSIN"/>
</dbReference>
<protein>
    <submittedName>
        <fullName evidence="14">Jg12233 protein</fullName>
    </submittedName>
</protein>
<dbReference type="Proteomes" id="UP000838756">
    <property type="component" value="Unassembled WGS sequence"/>
</dbReference>
<evidence type="ECO:0000313" key="14">
    <source>
        <dbReference type="EMBL" id="CAH2247860.1"/>
    </source>
</evidence>
<keyword evidence="7" id="KW-1015">Disulfide bond</keyword>
<dbReference type="PANTHER" id="PTHR24276">
    <property type="entry name" value="POLYSERASE-RELATED"/>
    <property type="match status" value="1"/>
</dbReference>
<dbReference type="InterPro" id="IPR050430">
    <property type="entry name" value="Peptidase_S1"/>
</dbReference>
<dbReference type="GO" id="GO:0005576">
    <property type="term" value="C:extracellular region"/>
    <property type="evidence" value="ECO:0007669"/>
    <property type="project" value="UniProtKB-SubCell"/>
</dbReference>
<dbReference type="AlphaFoldDB" id="A0A8S4S8F2"/>
<dbReference type="FunFam" id="2.40.10.10:FF:000068">
    <property type="entry name" value="transmembrane protease serine 2"/>
    <property type="match status" value="1"/>
</dbReference>
<reference evidence="14" key="1">
    <citation type="submission" date="2022-03" db="EMBL/GenBank/DDBJ databases">
        <authorList>
            <person name="Lindestad O."/>
        </authorList>
    </citation>
    <scope>NUCLEOTIDE SEQUENCE</scope>
</reference>
<evidence type="ECO:0000256" key="8">
    <source>
        <dbReference type="ARBA" id="ARBA00023240"/>
    </source>
</evidence>
<dbReference type="GO" id="GO:0004252">
    <property type="term" value="F:serine-type endopeptidase activity"/>
    <property type="evidence" value="ECO:0007669"/>
    <property type="project" value="InterPro"/>
</dbReference>
<evidence type="ECO:0000256" key="10">
    <source>
        <dbReference type="ARBA" id="ARBA00084094"/>
    </source>
</evidence>
<dbReference type="InterPro" id="IPR033116">
    <property type="entry name" value="TRYPSIN_SER"/>
</dbReference>
<keyword evidence="6 11" id="KW-0720">Serine protease</keyword>
<comment type="caution">
    <text evidence="14">The sequence shown here is derived from an EMBL/GenBank/DDBJ whole genome shotgun (WGS) entry which is preliminary data.</text>
</comment>
<dbReference type="PROSITE" id="PS00135">
    <property type="entry name" value="TRYPSIN_SER"/>
    <property type="match status" value="1"/>
</dbReference>
<comment type="subcellular location">
    <subcellularLocation>
        <location evidence="1">Secreted</location>
        <location evidence="1">Extracellular space</location>
    </subcellularLocation>
</comment>
<evidence type="ECO:0000256" key="11">
    <source>
        <dbReference type="RuleBase" id="RU363034"/>
    </source>
</evidence>
<dbReference type="GO" id="GO:0090729">
    <property type="term" value="F:toxin activity"/>
    <property type="evidence" value="ECO:0007669"/>
    <property type="project" value="UniProtKB-KW"/>
</dbReference>
<evidence type="ECO:0000256" key="2">
    <source>
        <dbReference type="ARBA" id="ARBA00007664"/>
    </source>
</evidence>
<dbReference type="InterPro" id="IPR009003">
    <property type="entry name" value="Peptidase_S1_PA"/>
</dbReference>
<sequence>MITEAARMKLLVIVVGLVAAAAAESPPIFQDYHEEIGIPAANRIKLLEESIDFDGSRIAGGQPSQLGSHPHLGGLLITLTNDIISICGSSLLSNTKAVTAAHCWRHMSHQARSFTVVLGSTRLFTGGHRTDTSNVITHDNYNMFNLNNDVAVITLSHVPYTNHIRNIALATGSSLYVGVWASAAGFGAHGDNVLVTETQAKHEVILQVTTNAICARTFGNYVVAPSTICVVTSNGRSTCGGDSGGPLIVSPEGSPILIGITSFGHRDGCQRGYPAGFARVTAFESWIRSNL</sequence>
<dbReference type="OrthoDB" id="5565075at2759"/>
<dbReference type="PROSITE" id="PS00134">
    <property type="entry name" value="TRYPSIN_HIS"/>
    <property type="match status" value="1"/>
</dbReference>
<evidence type="ECO:0000256" key="3">
    <source>
        <dbReference type="ARBA" id="ARBA00022656"/>
    </source>
</evidence>
<comment type="similarity">
    <text evidence="2">Belongs to the peptidase S1 family.</text>
</comment>
<keyword evidence="5 11" id="KW-0378">Hydrolase</keyword>
<accession>A0A8S4S8F2</accession>
<evidence type="ECO:0000313" key="15">
    <source>
        <dbReference type="Proteomes" id="UP000838756"/>
    </source>
</evidence>
<dbReference type="InterPro" id="IPR001314">
    <property type="entry name" value="Peptidase_S1A"/>
</dbReference>
<name>A0A8S4S8F2_9NEOP</name>
<evidence type="ECO:0000256" key="7">
    <source>
        <dbReference type="ARBA" id="ARBA00023157"/>
    </source>
</evidence>
<feature type="signal peptide" evidence="12">
    <location>
        <begin position="1"/>
        <end position="23"/>
    </location>
</feature>
<dbReference type="InterPro" id="IPR043504">
    <property type="entry name" value="Peptidase_S1_PA_chymotrypsin"/>
</dbReference>
<keyword evidence="15" id="KW-1185">Reference proteome</keyword>
<dbReference type="Gene3D" id="2.40.10.10">
    <property type="entry name" value="Trypsin-like serine proteases"/>
    <property type="match status" value="2"/>
</dbReference>
<dbReference type="SUPFAM" id="SSF50494">
    <property type="entry name" value="Trypsin-like serine proteases"/>
    <property type="match status" value="1"/>
</dbReference>
<dbReference type="InterPro" id="IPR018114">
    <property type="entry name" value="TRYPSIN_HIS"/>
</dbReference>
<dbReference type="InterPro" id="IPR001254">
    <property type="entry name" value="Trypsin_dom"/>
</dbReference>
<evidence type="ECO:0000256" key="9">
    <source>
        <dbReference type="ARBA" id="ARBA00055534"/>
    </source>
</evidence>
<proteinExistence type="inferred from homology"/>
<keyword evidence="8" id="KW-1199">Hemostasis impairing toxin</keyword>
<feature type="chain" id="PRO_5035842855" evidence="12">
    <location>
        <begin position="24"/>
        <end position="291"/>
    </location>
</feature>
<organism evidence="14 15">
    <name type="scientific">Pararge aegeria aegeria</name>
    <dbReference type="NCBI Taxonomy" id="348720"/>
    <lineage>
        <taxon>Eukaryota</taxon>
        <taxon>Metazoa</taxon>
        <taxon>Ecdysozoa</taxon>
        <taxon>Arthropoda</taxon>
        <taxon>Hexapoda</taxon>
        <taxon>Insecta</taxon>
        <taxon>Pterygota</taxon>
        <taxon>Neoptera</taxon>
        <taxon>Endopterygota</taxon>
        <taxon>Lepidoptera</taxon>
        <taxon>Glossata</taxon>
        <taxon>Ditrysia</taxon>
        <taxon>Papilionoidea</taxon>
        <taxon>Nymphalidae</taxon>
        <taxon>Satyrinae</taxon>
        <taxon>Satyrini</taxon>
        <taxon>Parargina</taxon>
        <taxon>Pararge</taxon>
    </lineage>
</organism>